<evidence type="ECO:0000313" key="9">
    <source>
        <dbReference type="RefSeq" id="XP_013786492.1"/>
    </source>
</evidence>
<reference evidence="9" key="1">
    <citation type="submission" date="2025-08" db="UniProtKB">
        <authorList>
            <consortium name="RefSeq"/>
        </authorList>
    </citation>
    <scope>IDENTIFICATION</scope>
    <source>
        <tissue evidence="9">Muscle</tissue>
    </source>
</reference>
<keyword evidence="3" id="KW-1003">Cell membrane</keyword>
<dbReference type="PANTHER" id="PTHR32546:SF26">
    <property type="entry name" value="SMOG, ISOFORM D"/>
    <property type="match status" value="1"/>
</dbReference>
<keyword evidence="8" id="KW-1185">Reference proteome</keyword>
<evidence type="ECO:0000256" key="4">
    <source>
        <dbReference type="ARBA" id="ARBA00023040"/>
    </source>
</evidence>
<evidence type="ECO:0000256" key="6">
    <source>
        <dbReference type="ARBA" id="ARBA00023180"/>
    </source>
</evidence>
<dbReference type="Gene3D" id="3.30.450.20">
    <property type="entry name" value="PAS domain"/>
    <property type="match status" value="1"/>
</dbReference>
<keyword evidence="3" id="KW-0472">Membrane</keyword>
<evidence type="ECO:0000256" key="1">
    <source>
        <dbReference type="ARBA" id="ARBA00004651"/>
    </source>
</evidence>
<organism evidence="8 9">
    <name type="scientific">Limulus polyphemus</name>
    <name type="common">Atlantic horseshoe crab</name>
    <dbReference type="NCBI Taxonomy" id="6850"/>
    <lineage>
        <taxon>Eukaryota</taxon>
        <taxon>Metazoa</taxon>
        <taxon>Ecdysozoa</taxon>
        <taxon>Arthropoda</taxon>
        <taxon>Chelicerata</taxon>
        <taxon>Merostomata</taxon>
        <taxon>Xiphosura</taxon>
        <taxon>Limulidae</taxon>
        <taxon>Limulus</taxon>
    </lineage>
</organism>
<dbReference type="GeneID" id="106470479"/>
<sequence>MKKSMDGHVFFVLLWVIIILRHSSLVFSSFSPSEKLSLSLRSVSRTAELRPKRDTEFTFFDDDVRELLQQEDYVSAVLDFIELTHNRSHSQHCTRTSLKAHFRYDLSNRSFEPFERQAFAALKTANILTNLFLKDSQDNDILYNEEFYYSLVKVNVESDPLIYASGVGFQRGFFHHRGKSSRLLFAPYAFKQDGYVETQDLATAYNVSYDEDGSVGNEWFWQHSLKNYTEFIQRKTNTDHGVPFSSFPSGGSDLVVSFSDGRWTSPYFECGGENTWIISFSAPFFGLHENTTLFR</sequence>
<comment type="similarity">
    <text evidence="2">Belongs to the G-protein coupled receptor 3 family.</text>
</comment>
<keyword evidence="6" id="KW-0325">Glycoprotein</keyword>
<dbReference type="PANTHER" id="PTHR32546">
    <property type="entry name" value="G-PROTEIN COUPLED RECEPTOR 158-RELATED"/>
    <property type="match status" value="1"/>
</dbReference>
<keyword evidence="7" id="KW-0807">Transducer</keyword>
<proteinExistence type="inferred from homology"/>
<dbReference type="Proteomes" id="UP000694941">
    <property type="component" value="Unplaced"/>
</dbReference>
<evidence type="ECO:0000256" key="5">
    <source>
        <dbReference type="ARBA" id="ARBA00023170"/>
    </source>
</evidence>
<evidence type="ECO:0000256" key="3">
    <source>
        <dbReference type="ARBA" id="ARBA00022475"/>
    </source>
</evidence>
<dbReference type="InterPro" id="IPR043458">
    <property type="entry name" value="GPR158/179"/>
</dbReference>
<comment type="subcellular location">
    <subcellularLocation>
        <location evidence="1">Cell membrane</location>
        <topology evidence="1">Multi-pass membrane protein</topology>
    </subcellularLocation>
</comment>
<evidence type="ECO:0000256" key="2">
    <source>
        <dbReference type="ARBA" id="ARBA00007242"/>
    </source>
</evidence>
<evidence type="ECO:0000256" key="7">
    <source>
        <dbReference type="ARBA" id="ARBA00023224"/>
    </source>
</evidence>
<protein>
    <submittedName>
        <fullName evidence="9">Uncharacterized protein LOC106470479</fullName>
    </submittedName>
</protein>
<dbReference type="RefSeq" id="XP_013786492.1">
    <property type="nucleotide sequence ID" value="XM_013931038.2"/>
</dbReference>
<evidence type="ECO:0000313" key="8">
    <source>
        <dbReference type="Proteomes" id="UP000694941"/>
    </source>
</evidence>
<name>A0ABM1BQ40_LIMPO</name>
<keyword evidence="5" id="KW-0675">Receptor</keyword>
<gene>
    <name evidence="9" type="primary">LOC106470479</name>
</gene>
<keyword evidence="4" id="KW-0297">G-protein coupled receptor</keyword>
<accession>A0ABM1BQ40</accession>